<proteinExistence type="predicted"/>
<name>A0ABY7Y5P7_9GAMM</name>
<dbReference type="RefSeq" id="WP_274512415.1">
    <property type="nucleotide sequence ID" value="NZ_CP082270.1"/>
</dbReference>
<sequence>MANNSVPAAEPAAAPRLAVGEHYLTSMWRDNPLSDFLTNRLFQIDRNTKASVAILEVLRRDFTGSQDVRDIGSDEEPVLQDKLTEHTIDGLMLAMESLLGDAENLLDYVRENQNNVCRHPLKGVACG</sequence>
<dbReference type="EMBL" id="CP082270">
    <property type="protein sequence ID" value="WDM65298.1"/>
    <property type="molecule type" value="Genomic_DNA"/>
</dbReference>
<accession>A0ABY7Y5P7</accession>
<protein>
    <submittedName>
        <fullName evidence="1">Uncharacterized protein</fullName>
    </submittedName>
</protein>
<evidence type="ECO:0000313" key="1">
    <source>
        <dbReference type="EMBL" id="WDM65298.1"/>
    </source>
</evidence>
<reference evidence="1 2" key="1">
    <citation type="submission" date="2021-08" db="EMBL/GenBank/DDBJ databases">
        <title>Stenotrophomonas forensis sp. nov., isolated from contaminated viral transport media.</title>
        <authorList>
            <person name="Nguyen S.V."/>
            <person name="Edwards D."/>
            <person name="Scott S."/>
            <person name="Doss J."/>
            <person name="Merid S."/>
            <person name="Zelaya E."/>
            <person name="Maza C."/>
            <person name="Mann M."/>
            <person name="Hamilton B."/>
            <person name="Blackwell R."/>
            <person name="Tran A."/>
            <person name="Hauser J."/>
        </authorList>
    </citation>
    <scope>NUCLEOTIDE SEQUENCE [LARGE SCALE GENOMIC DNA]</scope>
    <source>
        <strain evidence="1 2">DFS-20110405</strain>
    </source>
</reference>
<dbReference type="Proteomes" id="UP001216828">
    <property type="component" value="Chromosome"/>
</dbReference>
<organism evidence="1 2">
    <name type="scientific">Stenotrophomonas forensis</name>
    <dbReference type="NCBI Taxonomy" id="2871169"/>
    <lineage>
        <taxon>Bacteria</taxon>
        <taxon>Pseudomonadati</taxon>
        <taxon>Pseudomonadota</taxon>
        <taxon>Gammaproteobacteria</taxon>
        <taxon>Lysobacterales</taxon>
        <taxon>Lysobacteraceae</taxon>
        <taxon>Stenotrophomonas</taxon>
        <taxon>Stenotrophomonas maltophilia group</taxon>
    </lineage>
</organism>
<keyword evidence="2" id="KW-1185">Reference proteome</keyword>
<gene>
    <name evidence="1" type="ORF">K5L94_08505</name>
</gene>
<evidence type="ECO:0000313" key="2">
    <source>
        <dbReference type="Proteomes" id="UP001216828"/>
    </source>
</evidence>